<sequence length="392" mass="42379">MSFKSPSPFPLQGRYADGNRWETLRGPGDARPTALQIIKDEGLVSSLADKVIFVTGASSGMGPYMVRALAATGATIYVGARDIDKAKEAIGEDLIASNDDINGNDNGSGRVHILHLDQADLSSVRACVAEFIKHVASSSSAQGKQKGPQLNILINNAGVMRTPEQRTKDGYELQFATNHLSHFLLFWLLKDIMLASATPEFPSRVVNTTSAGHKAAPLDLEALNPEKEGAYDPWIAYIQSKISNIYMASQITRLHGNQNLYGFSATPGSFVSPNLQQHCTPEELSGWKSDPRLAVSYYNYEQACATAVYGALAQEPINFVKAQNRGKGEASTGLYLEGSAVAGPVPKDAVDLLEYGHAEWAFDADKEAKLWNLSKKLVGVEQTIGTVDEVSM</sequence>
<evidence type="ECO:0000313" key="4">
    <source>
        <dbReference type="EMBL" id="KAH7025147.1"/>
    </source>
</evidence>
<evidence type="ECO:0000256" key="2">
    <source>
        <dbReference type="ARBA" id="ARBA00023002"/>
    </source>
</evidence>
<dbReference type="InterPro" id="IPR036291">
    <property type="entry name" value="NAD(P)-bd_dom_sf"/>
</dbReference>
<reference evidence="4" key="1">
    <citation type="journal article" date="2021" name="Nat. Commun.">
        <title>Genetic determinants of endophytism in the Arabidopsis root mycobiome.</title>
        <authorList>
            <person name="Mesny F."/>
            <person name="Miyauchi S."/>
            <person name="Thiergart T."/>
            <person name="Pickel B."/>
            <person name="Atanasova L."/>
            <person name="Karlsson M."/>
            <person name="Huettel B."/>
            <person name="Barry K.W."/>
            <person name="Haridas S."/>
            <person name="Chen C."/>
            <person name="Bauer D."/>
            <person name="Andreopoulos W."/>
            <person name="Pangilinan J."/>
            <person name="LaButti K."/>
            <person name="Riley R."/>
            <person name="Lipzen A."/>
            <person name="Clum A."/>
            <person name="Drula E."/>
            <person name="Henrissat B."/>
            <person name="Kohler A."/>
            <person name="Grigoriev I.V."/>
            <person name="Martin F.M."/>
            <person name="Hacquard S."/>
        </authorList>
    </citation>
    <scope>NUCLEOTIDE SEQUENCE</scope>
    <source>
        <strain evidence="4">MPI-CAGE-CH-0230</strain>
    </source>
</reference>
<dbReference type="Proteomes" id="UP000756346">
    <property type="component" value="Unassembled WGS sequence"/>
</dbReference>
<dbReference type="PANTHER" id="PTHR24320">
    <property type="entry name" value="RETINOL DEHYDROGENASE"/>
    <property type="match status" value="1"/>
</dbReference>
<evidence type="ECO:0000256" key="3">
    <source>
        <dbReference type="SAM" id="MobiDB-lite"/>
    </source>
</evidence>
<keyword evidence="2" id="KW-0560">Oxidoreductase</keyword>
<dbReference type="OrthoDB" id="191139at2759"/>
<dbReference type="Pfam" id="PF00106">
    <property type="entry name" value="adh_short"/>
    <property type="match status" value="1"/>
</dbReference>
<evidence type="ECO:0008006" key="6">
    <source>
        <dbReference type="Google" id="ProtNLM"/>
    </source>
</evidence>
<proteinExistence type="inferred from homology"/>
<dbReference type="EMBL" id="JAGTJQ010000009">
    <property type="protein sequence ID" value="KAH7025147.1"/>
    <property type="molecule type" value="Genomic_DNA"/>
</dbReference>
<dbReference type="PANTHER" id="PTHR24320:SF272">
    <property type="entry name" value="NAD(P)-BINDING ROSSMANN-FOLD SUPERFAMILY PROTEIN"/>
    <property type="match status" value="1"/>
</dbReference>
<dbReference type="GeneID" id="70180146"/>
<dbReference type="RefSeq" id="XP_046008695.1">
    <property type="nucleotide sequence ID" value="XM_046150600.1"/>
</dbReference>
<comment type="similarity">
    <text evidence="1">Belongs to the short-chain dehydrogenases/reductases (SDR) family.</text>
</comment>
<evidence type="ECO:0000313" key="5">
    <source>
        <dbReference type="Proteomes" id="UP000756346"/>
    </source>
</evidence>
<protein>
    <recommendedName>
        <fullName evidence="6">Short-chain dehydrogenase</fullName>
    </recommendedName>
</protein>
<keyword evidence="5" id="KW-1185">Reference proteome</keyword>
<dbReference type="GO" id="GO:0016491">
    <property type="term" value="F:oxidoreductase activity"/>
    <property type="evidence" value="ECO:0007669"/>
    <property type="project" value="UniProtKB-KW"/>
</dbReference>
<name>A0A9P8Y1L5_9PEZI</name>
<evidence type="ECO:0000256" key="1">
    <source>
        <dbReference type="ARBA" id="ARBA00006484"/>
    </source>
</evidence>
<gene>
    <name evidence="4" type="ORF">B0I36DRAFT_251281</name>
</gene>
<organism evidence="4 5">
    <name type="scientific">Microdochium trichocladiopsis</name>
    <dbReference type="NCBI Taxonomy" id="1682393"/>
    <lineage>
        <taxon>Eukaryota</taxon>
        <taxon>Fungi</taxon>
        <taxon>Dikarya</taxon>
        <taxon>Ascomycota</taxon>
        <taxon>Pezizomycotina</taxon>
        <taxon>Sordariomycetes</taxon>
        <taxon>Xylariomycetidae</taxon>
        <taxon>Xylariales</taxon>
        <taxon>Microdochiaceae</taxon>
        <taxon>Microdochium</taxon>
    </lineage>
</organism>
<accession>A0A9P8Y1L5</accession>
<dbReference type="SUPFAM" id="SSF51735">
    <property type="entry name" value="NAD(P)-binding Rossmann-fold domains"/>
    <property type="match status" value="1"/>
</dbReference>
<feature type="region of interest" description="Disordered" evidence="3">
    <location>
        <begin position="1"/>
        <end position="20"/>
    </location>
</feature>
<dbReference type="InterPro" id="IPR002347">
    <property type="entry name" value="SDR_fam"/>
</dbReference>
<dbReference type="Gene3D" id="3.40.50.720">
    <property type="entry name" value="NAD(P)-binding Rossmann-like Domain"/>
    <property type="match status" value="1"/>
</dbReference>
<comment type="caution">
    <text evidence="4">The sequence shown here is derived from an EMBL/GenBank/DDBJ whole genome shotgun (WGS) entry which is preliminary data.</text>
</comment>
<dbReference type="AlphaFoldDB" id="A0A9P8Y1L5"/>